<proteinExistence type="predicted"/>
<gene>
    <name evidence="3" type="ORF">NM961_00010</name>
</gene>
<dbReference type="Gene3D" id="2.60.40.10">
    <property type="entry name" value="Immunoglobulins"/>
    <property type="match status" value="1"/>
</dbReference>
<name>A0ABT1QNN6_9GAMM</name>
<feature type="domain" description="Bacterial repeat" evidence="2">
    <location>
        <begin position="565"/>
        <end position="618"/>
    </location>
</feature>
<dbReference type="InterPro" id="IPR013783">
    <property type="entry name" value="Ig-like_fold"/>
</dbReference>
<accession>A0ABT1QNN6</accession>
<sequence length="904" mass="91566">MLRAFCHLRDETPYTSQRPRRGPGLVRRVFLLALLTGVAQAAPALRTQVVQRGNFLLIGNTLAQDCGPGMPSPLVGILGPCGTNTGDSAPDVFWRADAPAAGQAQANASITVAQARSSAVLQIPPGAQITQAYLYWAGNLASGTDTAVTLDRPGAFSVAVSAVQSYRAAPNSYTAVADVTALVEQAGSGIYRVSDVDTISLVNLNNSTAATGWWLVVLYRLDSEPLRQLSLHDGLDLITDGAPATVSVAGFQVPAAGYSGSVGVVALDGDSVSGDQLLFNGTALSNALNPADNFFNSTRSHLGAAVSRAGDLPQLSGTAASLSGLDLDVADVSALLSPGQTSAGLTAQTSTDTAWLASLVTAIPTTAADFGTSSLRVTDLDGGAVRPGDVLEYSATVTNSGDEDAQALRFTNALPAELEYVPGSLEVTGGATVGAMTDAQGDDQAEFVLSSNSLVFRLGQGANAVQGGQLAAGAQTTLRFRARVKHSSDCSVHLSIANQGNIYADGAVSGLPVSALTDGDAATAGTQATQTAVDMDCLTLALPPAPAHGLVTSSLVFFACSAGQCTTSVPTGSSVTLTATADAGYRFGSWGDDCAAAGTAPSATVTVDGPTICSATFAGLPDLSLSVSDGRDYARYGELLNYGVTLSNSGTGDAGPITVTGALPPQLDAAQMSWTCVGAGNGASCVASGMGPLSDNTVFLPAGASLSWQVTAPVLMNAQGGSVEYTVTADAQSAGDSTALALFQDGFESIMDGVGVDRAGSVVGSSRDGNGDGKPLLVACEASAGDSVAELFDAGTPLFTLPVLPRTRSVVETVLRASAADGSGFRVERLNLQRAPRVRLVTVSARGEERAGAWADAEPGTRLAVGVARSGSHPAVLLEGARQPLAMDLPGEAAMRIRDAGCKP</sequence>
<dbReference type="NCBIfam" id="TIGR01451">
    <property type="entry name" value="B_ant_repeat"/>
    <property type="match status" value="1"/>
</dbReference>
<dbReference type="InterPro" id="IPR044060">
    <property type="entry name" value="Bacterial_rp_domain"/>
</dbReference>
<keyword evidence="4" id="KW-1185">Reference proteome</keyword>
<dbReference type="InterPro" id="IPR047589">
    <property type="entry name" value="DUF11_rpt"/>
</dbReference>
<evidence type="ECO:0000313" key="4">
    <source>
        <dbReference type="Proteomes" id="UP001165498"/>
    </source>
</evidence>
<evidence type="ECO:0000259" key="2">
    <source>
        <dbReference type="Pfam" id="PF18998"/>
    </source>
</evidence>
<dbReference type="InterPro" id="IPR001434">
    <property type="entry name" value="OmcB-like_DUF11"/>
</dbReference>
<evidence type="ECO:0000259" key="1">
    <source>
        <dbReference type="Pfam" id="PF01345"/>
    </source>
</evidence>
<feature type="domain" description="DUF11" evidence="1">
    <location>
        <begin position="381"/>
        <end position="496"/>
    </location>
</feature>
<dbReference type="PANTHER" id="PTHR34819">
    <property type="entry name" value="LARGE CYSTEINE-RICH PERIPLASMIC PROTEIN OMCB"/>
    <property type="match status" value="1"/>
</dbReference>
<organism evidence="3 4">
    <name type="scientific">Tahibacter harae</name>
    <dbReference type="NCBI Taxonomy" id="2963937"/>
    <lineage>
        <taxon>Bacteria</taxon>
        <taxon>Pseudomonadati</taxon>
        <taxon>Pseudomonadota</taxon>
        <taxon>Gammaproteobacteria</taxon>
        <taxon>Lysobacterales</taxon>
        <taxon>Rhodanobacteraceae</taxon>
        <taxon>Tahibacter</taxon>
    </lineage>
</organism>
<comment type="caution">
    <text evidence="3">The sequence shown here is derived from an EMBL/GenBank/DDBJ whole genome shotgun (WGS) entry which is preliminary data.</text>
</comment>
<dbReference type="Pfam" id="PF01345">
    <property type="entry name" value="DUF11"/>
    <property type="match status" value="1"/>
</dbReference>
<dbReference type="Proteomes" id="UP001165498">
    <property type="component" value="Unassembled WGS sequence"/>
</dbReference>
<evidence type="ECO:0000313" key="3">
    <source>
        <dbReference type="EMBL" id="MCQ4163095.1"/>
    </source>
</evidence>
<dbReference type="RefSeq" id="WP_255910071.1">
    <property type="nucleotide sequence ID" value="NZ_JANFQO010000001.1"/>
</dbReference>
<reference evidence="3" key="1">
    <citation type="submission" date="2022-07" db="EMBL/GenBank/DDBJ databases">
        <title>Tahibacter sp., a new gammaproteobacterium isolated from the silt sample collected at pig farm.</title>
        <authorList>
            <person name="Chen H."/>
        </authorList>
    </citation>
    <scope>NUCLEOTIDE SEQUENCE</scope>
    <source>
        <strain evidence="3">P2K</strain>
    </source>
</reference>
<dbReference type="EMBL" id="JANFQO010000001">
    <property type="protein sequence ID" value="MCQ4163095.1"/>
    <property type="molecule type" value="Genomic_DNA"/>
</dbReference>
<dbReference type="InterPro" id="IPR051172">
    <property type="entry name" value="Chlamydia_OmcB"/>
</dbReference>
<evidence type="ECO:0008006" key="5">
    <source>
        <dbReference type="Google" id="ProtNLM"/>
    </source>
</evidence>
<protein>
    <recommendedName>
        <fullName evidence="5">Repeat protein (TIGR01451 family)</fullName>
    </recommendedName>
</protein>
<dbReference type="Pfam" id="PF18998">
    <property type="entry name" value="Flg_new_2"/>
    <property type="match status" value="1"/>
</dbReference>